<protein>
    <recommendedName>
        <fullName evidence="3">Tetratricopeptide repeat protein</fullName>
    </recommendedName>
</protein>
<dbReference type="AlphaFoldDB" id="A0A2G1UNV1"/>
<dbReference type="EMBL" id="NTFH01000004">
    <property type="protein sequence ID" value="PHQ16187.1"/>
    <property type="molecule type" value="Genomic_DNA"/>
</dbReference>
<evidence type="ECO:0000313" key="1">
    <source>
        <dbReference type="EMBL" id="PHQ16187.1"/>
    </source>
</evidence>
<organism evidence="1 2">
    <name type="scientific">Marinobacter profundi</name>
    <dbReference type="NCBI Taxonomy" id="2666256"/>
    <lineage>
        <taxon>Bacteria</taxon>
        <taxon>Pseudomonadati</taxon>
        <taxon>Pseudomonadota</taxon>
        <taxon>Gammaproteobacteria</taxon>
        <taxon>Pseudomonadales</taxon>
        <taxon>Marinobacteraceae</taxon>
        <taxon>Marinobacter</taxon>
    </lineage>
</organism>
<dbReference type="Gene3D" id="1.25.40.10">
    <property type="entry name" value="Tetratricopeptide repeat domain"/>
    <property type="match status" value="1"/>
</dbReference>
<proteinExistence type="predicted"/>
<evidence type="ECO:0008006" key="3">
    <source>
        <dbReference type="Google" id="ProtNLM"/>
    </source>
</evidence>
<comment type="caution">
    <text evidence="1">The sequence shown here is derived from an EMBL/GenBank/DDBJ whole genome shotgun (WGS) entry which is preliminary data.</text>
</comment>
<dbReference type="Proteomes" id="UP000231409">
    <property type="component" value="Unassembled WGS sequence"/>
</dbReference>
<evidence type="ECO:0000313" key="2">
    <source>
        <dbReference type="Proteomes" id="UP000231409"/>
    </source>
</evidence>
<dbReference type="SUPFAM" id="SSF48452">
    <property type="entry name" value="TPR-like"/>
    <property type="match status" value="1"/>
</dbReference>
<sequence>MLTLAVCVFSVSAAASSKRGGPEARQADLFSQAEEARVAGHADRAGALLSQMPGGYWSALGYLNLAADYSRTDRDPVRALVALRVALALAGEAPEDDRAVELIPRILLRAGYLSYRNGEYDKAIRFLERIPLDDYITPRALYIHGLCHAARKNYRAAMQSWHRATKYPLAYSGVAEAWIALARGYDLSGYLGQAGESFLAANAAYESERVTLRTLADEIRDRGAYRALVLAARQSEVEWFLADSRTLTQPRMAYLLRFLESATAQQAVQRVASLDHMASQLAEFRHNLAVYQKALADGAETNGVEAAGRPATRQRPLVERYNLLVGRYQALAESRSGNPEALEGIRQTLADLNAALAAIDDRMARRQPQFDHWHEVAGSLARQAGELADRVNGLRTNAEASLDRVALAFLDDQQQRMVYALNRTEQQIAHLYEHLAVRNLERGTQ</sequence>
<gene>
    <name evidence="1" type="ORF">CLH61_03605</name>
</gene>
<dbReference type="InterPro" id="IPR011990">
    <property type="entry name" value="TPR-like_helical_dom_sf"/>
</dbReference>
<keyword evidence="2" id="KW-1185">Reference proteome</keyword>
<name>A0A2G1UNV1_9GAMM</name>
<accession>A0A2G1UNV1</accession>
<reference evidence="1 2" key="1">
    <citation type="submission" date="2017-09" db="EMBL/GenBank/DDBJ databases">
        <title>The draft genome sequences of Marinobacter sp. PWS21.</title>
        <authorList>
            <person name="Cao J."/>
        </authorList>
    </citation>
    <scope>NUCLEOTIDE SEQUENCE [LARGE SCALE GENOMIC DNA]</scope>
    <source>
        <strain evidence="1 2">PWS21</strain>
    </source>
</reference>